<reference evidence="5" key="1">
    <citation type="submission" date="2025-08" db="UniProtKB">
        <authorList>
            <consortium name="RefSeq"/>
        </authorList>
    </citation>
    <scope>IDENTIFICATION</scope>
    <source>
        <tissue evidence="5">Whole organism</tissue>
    </source>
</reference>
<feature type="region of interest" description="Disordered" evidence="1">
    <location>
        <begin position="365"/>
        <end position="526"/>
    </location>
</feature>
<dbReference type="PANTHER" id="PTHR22933:SF42">
    <property type="entry name" value="FI18455P1-RELATED"/>
    <property type="match status" value="1"/>
</dbReference>
<dbReference type="PANTHER" id="PTHR22933">
    <property type="entry name" value="FI18007P1-RELATED"/>
    <property type="match status" value="1"/>
</dbReference>
<organism evidence="4 5">
    <name type="scientific">Frankliniella occidentalis</name>
    <name type="common">Western flower thrips</name>
    <name type="synonym">Euthrips occidentalis</name>
    <dbReference type="NCBI Taxonomy" id="133901"/>
    <lineage>
        <taxon>Eukaryota</taxon>
        <taxon>Metazoa</taxon>
        <taxon>Ecdysozoa</taxon>
        <taxon>Arthropoda</taxon>
        <taxon>Hexapoda</taxon>
        <taxon>Insecta</taxon>
        <taxon>Pterygota</taxon>
        <taxon>Neoptera</taxon>
        <taxon>Paraneoptera</taxon>
        <taxon>Thysanoptera</taxon>
        <taxon>Terebrantia</taxon>
        <taxon>Thripoidea</taxon>
        <taxon>Thripidae</taxon>
        <taxon>Frankliniella</taxon>
    </lineage>
</organism>
<dbReference type="AlphaFoldDB" id="A0A6J1T9P3"/>
<evidence type="ECO:0000313" key="5">
    <source>
        <dbReference type="RefSeq" id="XP_026289562.2"/>
    </source>
</evidence>
<dbReference type="PROSITE" id="PS50940">
    <property type="entry name" value="CHIT_BIND_II"/>
    <property type="match status" value="1"/>
</dbReference>
<evidence type="ECO:0000313" key="4">
    <source>
        <dbReference type="Proteomes" id="UP000504606"/>
    </source>
</evidence>
<keyword evidence="4" id="KW-1185">Reference proteome</keyword>
<feature type="compositionally biased region" description="Polar residues" evidence="1">
    <location>
        <begin position="365"/>
        <end position="376"/>
    </location>
</feature>
<dbReference type="KEGG" id="foc:113214418"/>
<dbReference type="Gene3D" id="2.170.140.10">
    <property type="entry name" value="Chitin binding domain"/>
    <property type="match status" value="1"/>
</dbReference>
<evidence type="ECO:0000259" key="3">
    <source>
        <dbReference type="PROSITE" id="PS50940"/>
    </source>
</evidence>
<dbReference type="InterPro" id="IPR002557">
    <property type="entry name" value="Chitin-bd_dom"/>
</dbReference>
<feature type="compositionally biased region" description="Basic residues" evidence="1">
    <location>
        <begin position="470"/>
        <end position="480"/>
    </location>
</feature>
<feature type="compositionally biased region" description="Low complexity" evidence="1">
    <location>
        <begin position="497"/>
        <end position="518"/>
    </location>
</feature>
<dbReference type="GO" id="GO:0005576">
    <property type="term" value="C:extracellular region"/>
    <property type="evidence" value="ECO:0007669"/>
    <property type="project" value="InterPro"/>
</dbReference>
<dbReference type="GeneID" id="113214418"/>
<sequence length="942" mass="98023">MALLGVLRVLVVIVGTAPALLPCEPGPSPTATTPGPQFASPLKTPTALPSPLRTSTTSSPGPVATSLPRSPLSSPSRTASTTSPRPASSSTPKPTRPRTPAPSRPPTTSTQRPAPASSPRTPTSGRPPASAFRLAASPSTPLPSTPSPEQLVARIRALVRALRDADQLLRALQMFREQQQLGDDAVLRVMKEDANRTLVEQVEHAMRAANAPAVASMADIMGTLSMPKTITPPSTPSSNKTLSAKIPYTAYGKKSAKFVHGQQQAASAAGKPVAAVGKPRSGVAAAASAARGALTKKHSSAVPTTKKQSTPASSTVNVHATTRAPAFSAKTTYVSSKNGTVITRIKNDPILGEYKVVIRDLTPAASSGLSPRNASSGAGGSGDIQAGAPASSRRSDNASLPAPPKVLVPPVTSTPSTSERGRHRFQDATTPSSTAVPAAPTTNTTKSPPPPPASRRSGKSAPPKASGARAKPRNATHKGKPLVAATTAPRPLQTGVPSMTSAKTAPTSTTSNPSAAATQKSFQKKATDRQQIVLSATLRTAPPKEREEEVARERAPQDTPLLSGIFPRYGPGADLPHVERPFVPRSGSATPPASVLLPPLPDVPTTVASTASSSQTTQPFPPFAPTQPSSTSTPPPPSTQPPSSPPLPLQAPSSSPLPARDDERSAAGGGGPPQTVRLEPALSPSPPDAPVSYFLGESPWIPIFVNPQSARSNEIQKQSGGGAPSTTPAPPRTIVELTKLHVVEATPSPIGAAATRGGPQGRAVLNDPLEWRPSRTWQYAMHQDRVDGGDLQDLNQDGVTQQHLRQLQHLQLQLQPDLRLGGLSLVPVPLSVAESVYYRLTHVQGPGRVPTDLQGSAANALSYEGIPGVAGVDYPAHSRAPLTRFTCADFRRKGYFADPASGCQAFYVCHGDGRGEAMLCPNGTIFSQEVLVCDWWFNVDCK</sequence>
<evidence type="ECO:0000256" key="2">
    <source>
        <dbReference type="SAM" id="SignalP"/>
    </source>
</evidence>
<feature type="region of interest" description="Disordered" evidence="1">
    <location>
        <begin position="287"/>
        <end position="317"/>
    </location>
</feature>
<dbReference type="SMART" id="SM00494">
    <property type="entry name" value="ChtBD2"/>
    <property type="match status" value="1"/>
</dbReference>
<proteinExistence type="predicted"/>
<dbReference type="OrthoDB" id="6514762at2759"/>
<feature type="region of interest" description="Disordered" evidence="1">
    <location>
        <begin position="711"/>
        <end position="731"/>
    </location>
</feature>
<dbReference type="RefSeq" id="XP_026289562.2">
    <property type="nucleotide sequence ID" value="XM_026433777.2"/>
</dbReference>
<feature type="compositionally biased region" description="Low complexity" evidence="1">
    <location>
        <begin position="106"/>
        <end position="139"/>
    </location>
</feature>
<protein>
    <submittedName>
        <fullName evidence="5">Mucin-5AC-like isoform X1</fullName>
    </submittedName>
</protein>
<feature type="domain" description="Chitin-binding type-2" evidence="3">
    <location>
        <begin position="884"/>
        <end position="942"/>
    </location>
</feature>
<feature type="compositionally biased region" description="Pro residues" evidence="1">
    <location>
        <begin position="633"/>
        <end position="649"/>
    </location>
</feature>
<name>A0A6J1T9P3_FRAOC</name>
<dbReference type="Pfam" id="PF01607">
    <property type="entry name" value="CBM_14"/>
    <property type="match status" value="1"/>
</dbReference>
<feature type="chain" id="PRO_5039363600" evidence="2">
    <location>
        <begin position="20"/>
        <end position="942"/>
    </location>
</feature>
<feature type="compositionally biased region" description="Low complexity" evidence="1">
    <location>
        <begin position="589"/>
        <end position="618"/>
    </location>
</feature>
<feature type="compositionally biased region" description="Low complexity" evidence="1">
    <location>
        <begin position="428"/>
        <end position="446"/>
    </location>
</feature>
<feature type="compositionally biased region" description="Polar residues" evidence="1">
    <location>
        <begin position="301"/>
        <end position="317"/>
    </location>
</feature>
<feature type="compositionally biased region" description="Low complexity" evidence="1">
    <location>
        <begin position="44"/>
        <end position="93"/>
    </location>
</feature>
<accession>A0A6J1T9P3</accession>
<dbReference type="GO" id="GO:0008061">
    <property type="term" value="F:chitin binding"/>
    <property type="evidence" value="ECO:0007669"/>
    <property type="project" value="InterPro"/>
</dbReference>
<dbReference type="SUPFAM" id="SSF57625">
    <property type="entry name" value="Invertebrate chitin-binding proteins"/>
    <property type="match status" value="1"/>
</dbReference>
<feature type="region of interest" description="Disordered" evidence="1">
    <location>
        <begin position="20"/>
        <end position="149"/>
    </location>
</feature>
<feature type="signal peptide" evidence="2">
    <location>
        <begin position="1"/>
        <end position="19"/>
    </location>
</feature>
<feature type="compositionally biased region" description="Basic and acidic residues" evidence="1">
    <location>
        <begin position="542"/>
        <end position="556"/>
    </location>
</feature>
<feature type="region of interest" description="Disordered" evidence="1">
    <location>
        <begin position="540"/>
        <end position="690"/>
    </location>
</feature>
<dbReference type="Proteomes" id="UP000504606">
    <property type="component" value="Unplaced"/>
</dbReference>
<evidence type="ECO:0000256" key="1">
    <source>
        <dbReference type="SAM" id="MobiDB-lite"/>
    </source>
</evidence>
<dbReference type="InterPro" id="IPR036508">
    <property type="entry name" value="Chitin-bd_dom_sf"/>
</dbReference>
<dbReference type="InterPro" id="IPR052976">
    <property type="entry name" value="Scoloptoxin-like"/>
</dbReference>
<keyword evidence="2" id="KW-0732">Signal</keyword>
<gene>
    <name evidence="5" type="primary">LOC113214418</name>
</gene>